<dbReference type="OrthoDB" id="283083at2"/>
<evidence type="ECO:0000256" key="1">
    <source>
        <dbReference type="SAM" id="Phobius"/>
    </source>
</evidence>
<dbReference type="EMBL" id="PIPM01000009">
    <property type="protein sequence ID" value="RUO30524.1"/>
    <property type="molecule type" value="Genomic_DNA"/>
</dbReference>
<comment type="caution">
    <text evidence="2">The sequence shown here is derived from an EMBL/GenBank/DDBJ whole genome shotgun (WGS) entry which is preliminary data.</text>
</comment>
<protein>
    <recommendedName>
        <fullName evidence="4">DUF4381 domain-containing protein</fullName>
    </recommendedName>
</protein>
<keyword evidence="3" id="KW-1185">Reference proteome</keyword>
<keyword evidence="1" id="KW-0812">Transmembrane</keyword>
<accession>A0A432WDP6</accession>
<evidence type="ECO:0000313" key="3">
    <source>
        <dbReference type="Proteomes" id="UP000288405"/>
    </source>
</evidence>
<feature type="transmembrane region" description="Helical" evidence="1">
    <location>
        <begin position="24"/>
        <end position="44"/>
    </location>
</feature>
<dbReference type="Proteomes" id="UP000288405">
    <property type="component" value="Unassembled WGS sequence"/>
</dbReference>
<sequence length="159" mass="18224">MNPLDSLHDIVAPEPIGLFPLAPAWWVLLVMLLLGLSLAVFFAIKHWKRARKEERPLLWVDATLREPVSQMSDLTLVVKSAIHYLSPKHPALNLSGPAWCEFLIETMPATEQEDFAAQMHQVEPYLYQTHGTEHTNIYRTLLQRWWAANRGQFKGGLND</sequence>
<organism evidence="2 3">
    <name type="scientific">Aliidiomarina sanyensis</name>
    <dbReference type="NCBI Taxonomy" id="1249555"/>
    <lineage>
        <taxon>Bacteria</taxon>
        <taxon>Pseudomonadati</taxon>
        <taxon>Pseudomonadota</taxon>
        <taxon>Gammaproteobacteria</taxon>
        <taxon>Alteromonadales</taxon>
        <taxon>Idiomarinaceae</taxon>
        <taxon>Aliidiomarina</taxon>
    </lineage>
</organism>
<keyword evidence="1" id="KW-1133">Transmembrane helix</keyword>
<gene>
    <name evidence="2" type="ORF">CWE11_09150</name>
</gene>
<dbReference type="Pfam" id="PF14316">
    <property type="entry name" value="DUF4381"/>
    <property type="match status" value="1"/>
</dbReference>
<name>A0A432WDP6_9GAMM</name>
<evidence type="ECO:0000313" key="2">
    <source>
        <dbReference type="EMBL" id="RUO30524.1"/>
    </source>
</evidence>
<reference evidence="2 3" key="1">
    <citation type="journal article" date="2011" name="Front. Microbiol.">
        <title>Genomic signatures of strain selection and enhancement in Bacillus atrophaeus var. globigii, a historical biowarfare simulant.</title>
        <authorList>
            <person name="Gibbons H.S."/>
            <person name="Broomall S.M."/>
            <person name="McNew L.A."/>
            <person name="Daligault H."/>
            <person name="Chapman C."/>
            <person name="Bruce D."/>
            <person name="Karavis M."/>
            <person name="Krepps M."/>
            <person name="McGregor P.A."/>
            <person name="Hong C."/>
            <person name="Park K.H."/>
            <person name="Akmal A."/>
            <person name="Feldman A."/>
            <person name="Lin J.S."/>
            <person name="Chang W.E."/>
            <person name="Higgs B.W."/>
            <person name="Demirev P."/>
            <person name="Lindquist J."/>
            <person name="Liem A."/>
            <person name="Fochler E."/>
            <person name="Read T.D."/>
            <person name="Tapia R."/>
            <person name="Johnson S."/>
            <person name="Bishop-Lilly K.A."/>
            <person name="Detter C."/>
            <person name="Han C."/>
            <person name="Sozhamannan S."/>
            <person name="Rosenzweig C.N."/>
            <person name="Skowronski E.W."/>
        </authorList>
    </citation>
    <scope>NUCLEOTIDE SEQUENCE [LARGE SCALE GENOMIC DNA]</scope>
    <source>
        <strain evidence="2 3">GYP-17</strain>
    </source>
</reference>
<dbReference type="RefSeq" id="WP_157981335.1">
    <property type="nucleotide sequence ID" value="NZ_PIPM01000009.1"/>
</dbReference>
<proteinExistence type="predicted"/>
<evidence type="ECO:0008006" key="4">
    <source>
        <dbReference type="Google" id="ProtNLM"/>
    </source>
</evidence>
<dbReference type="InterPro" id="IPR025489">
    <property type="entry name" value="DUF4381"/>
</dbReference>
<dbReference type="AlphaFoldDB" id="A0A432WDP6"/>
<keyword evidence="1" id="KW-0472">Membrane</keyword>